<name>A0A6P1BFD6_9BRAD</name>
<dbReference type="Pfam" id="PF13385">
    <property type="entry name" value="Laminin_G_3"/>
    <property type="match status" value="1"/>
</dbReference>
<keyword evidence="3" id="KW-1185">Reference proteome</keyword>
<comment type="caution">
    <text evidence="2">The sequence shown here is derived from an EMBL/GenBank/DDBJ whole genome shotgun (WGS) entry which is preliminary data.</text>
</comment>
<dbReference type="Proteomes" id="UP000468531">
    <property type="component" value="Unassembled WGS sequence"/>
</dbReference>
<sequence length="773" mass="85437">MTKPKLFGYSDKLSVKPGDLLQFYVNAEGADRVEARLVRLIHGDQHPSGPGFMEEEIDCEANGTWRVEKQVTQLGSFLEVADPARHLALEKSLTVFAFICPTRPQAGWCQSLISRWDNKEGCGFFLGISEAGRLEFTVGQGAKIDRLEAGVPLQANSWYFVAASFDGSTGQASLFQEGVLNRYNSLLSRVALVEHHARAAGRLQARQKNLAGTPFLIGGARDWQNDRGQFVSQLYCGKIDRPGLFDRALSGEELDQIRSGQKLSSHGMVAYWDTAAGYTENGIGDIVTDAGPFQLHAEGRNRPVRGQTGWNWSGRNDCFRLAPQEYGGIEFHADALTDCNWKVTKAVKLPETLRSGAYAFRLRAGEGTGLGEEYIPFFVRPKTPKSAIAFLFPTASYIAYANERQSFEAPVTQPVTGMPAVLSEIDIELAGRSDLGLSACDHWADGQGVCYSSYRRPIVNLRPKYRSSSANLAWQFPADLSVIAWLEHQNYEYEILTDEDLEREGVSALEPYTCIISGTHPEYYSERMLDATEDYIASGGRYIYLGGNGFHWSVAFRTNEPWVMECRKFGPAWKTWDARPGEYYMATNGQKGGAWRAQGRPAQKVVGVGFISEGYGKSQFYRRMPDSYHRTVSWLTKGIDGEIIGDFGLAYGGAAGVGLDRCDPALGTPPHTKLIASSGGHTDSYLVNPEVIHYAFEGLSGSYDYRVRADMAYFTAPHHGAVFSAGSVAFGQALPVNNFDNNVSRLLANVVDAFVRPGALPGSWWISEEKQWR</sequence>
<feature type="domain" description="N,N-dimethylformamidase beta subunit-like C-terminal" evidence="1">
    <location>
        <begin position="308"/>
        <end position="740"/>
    </location>
</feature>
<dbReference type="AlphaFoldDB" id="A0A6P1BFD6"/>
<accession>A0A6P1BFD6</accession>
<organism evidence="2 3">
    <name type="scientific">Bradyrhizobium uaiense</name>
    <dbReference type="NCBI Taxonomy" id="2594946"/>
    <lineage>
        <taxon>Bacteria</taxon>
        <taxon>Pseudomonadati</taxon>
        <taxon>Pseudomonadota</taxon>
        <taxon>Alphaproteobacteria</taxon>
        <taxon>Hyphomicrobiales</taxon>
        <taxon>Nitrobacteraceae</taxon>
        <taxon>Bradyrhizobium</taxon>
    </lineage>
</organism>
<proteinExistence type="predicted"/>
<dbReference type="Gene3D" id="2.60.120.200">
    <property type="match status" value="1"/>
</dbReference>
<dbReference type="InterPro" id="IPR013320">
    <property type="entry name" value="ConA-like_dom_sf"/>
</dbReference>
<dbReference type="InterPro" id="IPR046540">
    <property type="entry name" value="DMFA2_C"/>
</dbReference>
<protein>
    <submittedName>
        <fullName evidence="2">LamG domain-containing protein</fullName>
    </submittedName>
</protein>
<evidence type="ECO:0000259" key="1">
    <source>
        <dbReference type="Pfam" id="PF20254"/>
    </source>
</evidence>
<dbReference type="RefSeq" id="WP_163153055.1">
    <property type="nucleotide sequence ID" value="NZ_VKHP01000032.1"/>
</dbReference>
<reference evidence="2 3" key="1">
    <citation type="journal article" date="2020" name="Arch. Microbiol.">
        <title>Bradyrhizobium uaiense sp. nov., a new highly efficient cowpea symbiont.</title>
        <authorList>
            <person name="Cabral Michel D."/>
            <person name="Azarias Guimaraes A."/>
            <person name="Martins da Costa E."/>
            <person name="Soares de Carvalho T."/>
            <person name="Balsanelli E."/>
            <person name="Willems A."/>
            <person name="Maltempi de Souza E."/>
            <person name="de Souza Moreira F.M."/>
        </authorList>
    </citation>
    <scope>NUCLEOTIDE SEQUENCE [LARGE SCALE GENOMIC DNA]</scope>
    <source>
        <strain evidence="2 3">UFLA 03-164</strain>
    </source>
</reference>
<dbReference type="EMBL" id="VKHP01000032">
    <property type="protein sequence ID" value="NEU96321.1"/>
    <property type="molecule type" value="Genomic_DNA"/>
</dbReference>
<evidence type="ECO:0000313" key="3">
    <source>
        <dbReference type="Proteomes" id="UP000468531"/>
    </source>
</evidence>
<gene>
    <name evidence="2" type="ORF">FNJ47_10870</name>
</gene>
<evidence type="ECO:0000313" key="2">
    <source>
        <dbReference type="EMBL" id="NEU96321.1"/>
    </source>
</evidence>
<dbReference type="SUPFAM" id="SSF49899">
    <property type="entry name" value="Concanavalin A-like lectins/glucanases"/>
    <property type="match status" value="1"/>
</dbReference>
<dbReference type="Pfam" id="PF20254">
    <property type="entry name" value="DMFA2_C"/>
    <property type="match status" value="1"/>
</dbReference>